<name>A0ABT5U1A4_9MICO</name>
<protein>
    <submittedName>
        <fullName evidence="1">DUF3107 domain-containing protein</fullName>
    </submittedName>
</protein>
<dbReference type="EMBL" id="JARACI010001077">
    <property type="protein sequence ID" value="MDD9207279.1"/>
    <property type="molecule type" value="Genomic_DNA"/>
</dbReference>
<dbReference type="Pfam" id="PF11305">
    <property type="entry name" value="DUF3107"/>
    <property type="match status" value="1"/>
</dbReference>
<gene>
    <name evidence="1" type="ORF">PU560_12495</name>
</gene>
<reference evidence="1" key="1">
    <citation type="submission" date="2023-02" db="EMBL/GenBank/DDBJ databases">
        <title>Georgenia sp.10Sc9-8, isolated from a soil sample collected from the Taklamakan desert.</title>
        <authorList>
            <person name="Liu S."/>
        </authorList>
    </citation>
    <scope>NUCLEOTIDE SEQUENCE</scope>
    <source>
        <strain evidence="1">10Sc9-8</strain>
    </source>
</reference>
<accession>A0ABT5U1A4</accession>
<keyword evidence="2" id="KW-1185">Reference proteome</keyword>
<sequence>MDITIGVKHVNREITLESNQSAEDVLAAVRTSAQEGTALVLEDEKGRQVVVPADSLGYVEIGSTGQRRVGFGLV</sequence>
<proteinExistence type="predicted"/>
<dbReference type="InterPro" id="IPR021456">
    <property type="entry name" value="DUF3107"/>
</dbReference>
<evidence type="ECO:0000313" key="1">
    <source>
        <dbReference type="EMBL" id="MDD9207279.1"/>
    </source>
</evidence>
<organism evidence="1 2">
    <name type="scientific">Georgenia halotolerans</name>
    <dbReference type="NCBI Taxonomy" id="3028317"/>
    <lineage>
        <taxon>Bacteria</taxon>
        <taxon>Bacillati</taxon>
        <taxon>Actinomycetota</taxon>
        <taxon>Actinomycetes</taxon>
        <taxon>Micrococcales</taxon>
        <taxon>Bogoriellaceae</taxon>
        <taxon>Georgenia</taxon>
    </lineage>
</organism>
<evidence type="ECO:0000313" key="2">
    <source>
        <dbReference type="Proteomes" id="UP001165561"/>
    </source>
</evidence>
<dbReference type="Proteomes" id="UP001165561">
    <property type="component" value="Unassembled WGS sequence"/>
</dbReference>
<comment type="caution">
    <text evidence="1">The sequence shown here is derived from an EMBL/GenBank/DDBJ whole genome shotgun (WGS) entry which is preliminary data.</text>
</comment>